<feature type="transmembrane region" description="Helical" evidence="7">
    <location>
        <begin position="257"/>
        <end position="279"/>
    </location>
</feature>
<evidence type="ECO:0000256" key="1">
    <source>
        <dbReference type="ARBA" id="ARBA00004651"/>
    </source>
</evidence>
<evidence type="ECO:0000259" key="8">
    <source>
        <dbReference type="PROSITE" id="PS50928"/>
    </source>
</evidence>
<dbReference type="EMBL" id="QJSX01000012">
    <property type="protein sequence ID" value="PYE52707.1"/>
    <property type="molecule type" value="Genomic_DNA"/>
</dbReference>
<comment type="caution">
    <text evidence="9">The sequence shown here is derived from an EMBL/GenBank/DDBJ whole genome shotgun (WGS) entry which is preliminary data.</text>
</comment>
<feature type="domain" description="ABC transmembrane type-1" evidence="8">
    <location>
        <begin position="91"/>
        <end position="280"/>
    </location>
</feature>
<keyword evidence="3" id="KW-1003">Cell membrane</keyword>
<evidence type="ECO:0000313" key="9">
    <source>
        <dbReference type="EMBL" id="PYE52707.1"/>
    </source>
</evidence>
<feature type="transmembrane region" description="Helical" evidence="7">
    <location>
        <begin position="25"/>
        <end position="47"/>
    </location>
</feature>
<dbReference type="PROSITE" id="PS50928">
    <property type="entry name" value="ABC_TM1"/>
    <property type="match status" value="1"/>
</dbReference>
<dbReference type="Pfam" id="PF12911">
    <property type="entry name" value="OppC_N"/>
    <property type="match status" value="1"/>
</dbReference>
<dbReference type="Gene3D" id="1.10.3720.10">
    <property type="entry name" value="MetI-like"/>
    <property type="match status" value="1"/>
</dbReference>
<dbReference type="CDD" id="cd06261">
    <property type="entry name" value="TM_PBP2"/>
    <property type="match status" value="1"/>
</dbReference>
<name>A0A318S931_9DEIO</name>
<feature type="transmembrane region" description="Helical" evidence="7">
    <location>
        <begin position="126"/>
        <end position="147"/>
    </location>
</feature>
<dbReference type="Pfam" id="PF00528">
    <property type="entry name" value="BPD_transp_1"/>
    <property type="match status" value="1"/>
</dbReference>
<keyword evidence="5 7" id="KW-1133">Transmembrane helix</keyword>
<keyword evidence="10" id="KW-1185">Reference proteome</keyword>
<evidence type="ECO:0000256" key="4">
    <source>
        <dbReference type="ARBA" id="ARBA00022692"/>
    </source>
</evidence>
<evidence type="ECO:0000256" key="3">
    <source>
        <dbReference type="ARBA" id="ARBA00022475"/>
    </source>
</evidence>
<dbReference type="PANTHER" id="PTHR43386">
    <property type="entry name" value="OLIGOPEPTIDE TRANSPORT SYSTEM PERMEASE PROTEIN APPC"/>
    <property type="match status" value="1"/>
</dbReference>
<evidence type="ECO:0000256" key="5">
    <source>
        <dbReference type="ARBA" id="ARBA00022989"/>
    </source>
</evidence>
<dbReference type="RefSeq" id="WP_245901035.1">
    <property type="nucleotide sequence ID" value="NZ_QJSX01000012.1"/>
</dbReference>
<gene>
    <name evidence="9" type="ORF">DES52_11228</name>
</gene>
<evidence type="ECO:0000313" key="10">
    <source>
        <dbReference type="Proteomes" id="UP000248326"/>
    </source>
</evidence>
<accession>A0A318S931</accession>
<proteinExistence type="inferred from homology"/>
<protein>
    <submittedName>
        <fullName evidence="9">Peptide/nickel transport system permease protein</fullName>
    </submittedName>
</protein>
<keyword evidence="6 7" id="KW-0472">Membrane</keyword>
<dbReference type="AlphaFoldDB" id="A0A318S931"/>
<organism evidence="9 10">
    <name type="scientific">Deinococcus yavapaiensis KR-236</name>
    <dbReference type="NCBI Taxonomy" id="694435"/>
    <lineage>
        <taxon>Bacteria</taxon>
        <taxon>Thermotogati</taxon>
        <taxon>Deinococcota</taxon>
        <taxon>Deinococci</taxon>
        <taxon>Deinococcales</taxon>
        <taxon>Deinococcaceae</taxon>
        <taxon>Deinococcus</taxon>
    </lineage>
</organism>
<sequence length="291" mass="31116">MVPDVRVPVSGGSKPRRLSRRVRRFLRNPAAVASVFVLLLIVAFSVLGPLFHKASPTEIDFASQFARPSGAHPLGTDENGRDVLIRLMLGGRVSLTVGFFAVLVSVVFGVLVGGLSGYFRGVTDALLMRFTDGMLAIPGFFIAMLGLTFFGTGLLPLVLVIGLTSWMGLARLVRSEILRYREELAVEAARALGAGDARILMRHVLPHVAPTVIVNATIGISFAILTESALSFLGLGIQPPAASWGNMLNGAQNYLYNAPWLALYPGAMILLTVVAFNLFGDGLRDANDPNA</sequence>
<dbReference type="SUPFAM" id="SSF161098">
    <property type="entry name" value="MetI-like"/>
    <property type="match status" value="1"/>
</dbReference>
<keyword evidence="2 7" id="KW-0813">Transport</keyword>
<dbReference type="InterPro" id="IPR025966">
    <property type="entry name" value="OppC_N"/>
</dbReference>
<feature type="transmembrane region" description="Helical" evidence="7">
    <location>
        <begin position="208"/>
        <end position="237"/>
    </location>
</feature>
<dbReference type="InterPro" id="IPR050366">
    <property type="entry name" value="BP-dependent_transpt_permease"/>
</dbReference>
<feature type="transmembrane region" description="Helical" evidence="7">
    <location>
        <begin position="153"/>
        <end position="173"/>
    </location>
</feature>
<reference evidence="9 10" key="1">
    <citation type="submission" date="2018-06" db="EMBL/GenBank/DDBJ databases">
        <title>Genomic Encyclopedia of Type Strains, Phase IV (KMG-IV): sequencing the most valuable type-strain genomes for metagenomic binning, comparative biology and taxonomic classification.</title>
        <authorList>
            <person name="Goeker M."/>
        </authorList>
    </citation>
    <scope>NUCLEOTIDE SEQUENCE [LARGE SCALE GENOMIC DNA]</scope>
    <source>
        <strain evidence="9 10">DSM 18048</strain>
    </source>
</reference>
<keyword evidence="4 7" id="KW-0812">Transmembrane</keyword>
<dbReference type="GO" id="GO:0005886">
    <property type="term" value="C:plasma membrane"/>
    <property type="evidence" value="ECO:0007669"/>
    <property type="project" value="UniProtKB-SubCell"/>
</dbReference>
<evidence type="ECO:0000256" key="7">
    <source>
        <dbReference type="RuleBase" id="RU363032"/>
    </source>
</evidence>
<comment type="subcellular location">
    <subcellularLocation>
        <location evidence="1 7">Cell membrane</location>
        <topology evidence="1 7">Multi-pass membrane protein</topology>
    </subcellularLocation>
</comment>
<evidence type="ECO:0000256" key="6">
    <source>
        <dbReference type="ARBA" id="ARBA00023136"/>
    </source>
</evidence>
<dbReference type="GO" id="GO:0055085">
    <property type="term" value="P:transmembrane transport"/>
    <property type="evidence" value="ECO:0007669"/>
    <property type="project" value="InterPro"/>
</dbReference>
<comment type="similarity">
    <text evidence="7">Belongs to the binding-protein-dependent transport system permease family.</text>
</comment>
<dbReference type="Proteomes" id="UP000248326">
    <property type="component" value="Unassembled WGS sequence"/>
</dbReference>
<dbReference type="InterPro" id="IPR035906">
    <property type="entry name" value="MetI-like_sf"/>
</dbReference>
<dbReference type="PANTHER" id="PTHR43386:SF23">
    <property type="entry name" value="ABC TRANSPORTER"/>
    <property type="match status" value="1"/>
</dbReference>
<feature type="transmembrane region" description="Helical" evidence="7">
    <location>
        <begin position="97"/>
        <end position="119"/>
    </location>
</feature>
<dbReference type="InterPro" id="IPR000515">
    <property type="entry name" value="MetI-like"/>
</dbReference>
<evidence type="ECO:0000256" key="2">
    <source>
        <dbReference type="ARBA" id="ARBA00022448"/>
    </source>
</evidence>